<protein>
    <submittedName>
        <fullName evidence="3">Uncharacterized protein</fullName>
    </submittedName>
</protein>
<sequence length="225" mass="25512">CKLDLQKLVKTVEDDELKENVEVIRNLQQVLAELQVLVSTEEARRHLADLLEDRKILAKELLQLKEKKDTGENPLQSSGTVRLWNGLPREVVESPSLEESKKCLDVALGDMDDPSVLEEWSAQIADLQQKLLDADSGDWAKQCCDSISIATILEAKCTLKYLLGEEEELEKMREICEKNEELLQEVNALKQKLLLVQVASGQKIQHIQQRPPQSPDSSFDYIPPK</sequence>
<feature type="region of interest" description="Disordered" evidence="2">
    <location>
        <begin position="205"/>
        <end position="225"/>
    </location>
</feature>
<dbReference type="EMBL" id="SWJQ01004062">
    <property type="protein sequence ID" value="TRZ05498.1"/>
    <property type="molecule type" value="Genomic_DNA"/>
</dbReference>
<dbReference type="AlphaFoldDB" id="A0A8K1FT20"/>
<feature type="non-terminal residue" evidence="3">
    <location>
        <position position="225"/>
    </location>
</feature>
<reference evidence="3" key="1">
    <citation type="submission" date="2019-04" db="EMBL/GenBank/DDBJ databases">
        <title>Genome assembly of Zosterops borbonicus 15179.</title>
        <authorList>
            <person name="Leroy T."/>
            <person name="Anselmetti Y."/>
            <person name="Tilak M.-K."/>
            <person name="Nabholz B."/>
        </authorList>
    </citation>
    <scope>NUCLEOTIDE SEQUENCE</scope>
    <source>
        <strain evidence="3">HGM_15179</strain>
        <tissue evidence="3">Muscle</tissue>
    </source>
</reference>
<organism evidence="3 4">
    <name type="scientific">Zosterops borbonicus</name>
    <dbReference type="NCBI Taxonomy" id="364589"/>
    <lineage>
        <taxon>Eukaryota</taxon>
        <taxon>Metazoa</taxon>
        <taxon>Chordata</taxon>
        <taxon>Craniata</taxon>
        <taxon>Vertebrata</taxon>
        <taxon>Euteleostomi</taxon>
        <taxon>Archelosauria</taxon>
        <taxon>Archosauria</taxon>
        <taxon>Dinosauria</taxon>
        <taxon>Saurischia</taxon>
        <taxon>Theropoda</taxon>
        <taxon>Coelurosauria</taxon>
        <taxon>Aves</taxon>
        <taxon>Neognathae</taxon>
        <taxon>Neoaves</taxon>
        <taxon>Telluraves</taxon>
        <taxon>Australaves</taxon>
        <taxon>Passeriformes</taxon>
        <taxon>Sylvioidea</taxon>
        <taxon>Zosteropidae</taxon>
        <taxon>Zosterops</taxon>
    </lineage>
</organism>
<dbReference type="OrthoDB" id="3176171at2759"/>
<comment type="caution">
    <text evidence="3">The sequence shown here is derived from an EMBL/GenBank/DDBJ whole genome shotgun (WGS) entry which is preliminary data.</text>
</comment>
<proteinExistence type="predicted"/>
<accession>A0A8K1FT20</accession>
<feature type="non-terminal residue" evidence="3">
    <location>
        <position position="1"/>
    </location>
</feature>
<gene>
    <name evidence="3" type="ORF">HGM15179_021609</name>
</gene>
<feature type="coiled-coil region" evidence="1">
    <location>
        <begin position="162"/>
        <end position="199"/>
    </location>
</feature>
<keyword evidence="4" id="KW-1185">Reference proteome</keyword>
<feature type="coiled-coil region" evidence="1">
    <location>
        <begin position="24"/>
        <end position="67"/>
    </location>
</feature>
<evidence type="ECO:0000313" key="3">
    <source>
        <dbReference type="EMBL" id="TRZ05498.1"/>
    </source>
</evidence>
<dbReference type="Proteomes" id="UP000796761">
    <property type="component" value="Unassembled WGS sequence"/>
</dbReference>
<keyword evidence="1" id="KW-0175">Coiled coil</keyword>
<evidence type="ECO:0000256" key="2">
    <source>
        <dbReference type="SAM" id="MobiDB-lite"/>
    </source>
</evidence>
<name>A0A8K1FT20_9PASS</name>
<evidence type="ECO:0000313" key="4">
    <source>
        <dbReference type="Proteomes" id="UP000796761"/>
    </source>
</evidence>
<evidence type="ECO:0000256" key="1">
    <source>
        <dbReference type="SAM" id="Coils"/>
    </source>
</evidence>
<feature type="compositionally biased region" description="Polar residues" evidence="2">
    <location>
        <begin position="205"/>
        <end position="217"/>
    </location>
</feature>